<proteinExistence type="predicted"/>
<evidence type="ECO:0000256" key="1">
    <source>
        <dbReference type="SAM" id="Phobius"/>
    </source>
</evidence>
<gene>
    <name evidence="3" type="ORF">A3C89_02755</name>
</gene>
<keyword evidence="1" id="KW-1133">Transmembrane helix</keyword>
<dbReference type="Gene3D" id="2.60.40.10">
    <property type="entry name" value="Immunoglobulins"/>
    <property type="match status" value="1"/>
</dbReference>
<keyword evidence="2" id="KW-0732">Signal</keyword>
<evidence type="ECO:0000313" key="3">
    <source>
        <dbReference type="EMBL" id="OGG59395.1"/>
    </source>
</evidence>
<keyword evidence="1" id="KW-0812">Transmembrane</keyword>
<evidence type="ECO:0000313" key="4">
    <source>
        <dbReference type="Proteomes" id="UP000178794"/>
    </source>
</evidence>
<dbReference type="EMBL" id="MFLF01000016">
    <property type="protein sequence ID" value="OGG59395.1"/>
    <property type="molecule type" value="Genomic_DNA"/>
</dbReference>
<feature type="transmembrane region" description="Helical" evidence="1">
    <location>
        <begin position="457"/>
        <end position="479"/>
    </location>
</feature>
<evidence type="ECO:0000256" key="2">
    <source>
        <dbReference type="SAM" id="SignalP"/>
    </source>
</evidence>
<dbReference type="STRING" id="1798492.A3C89_02755"/>
<keyword evidence="1" id="KW-0472">Membrane</keyword>
<accession>A0A1F6DDB5</accession>
<feature type="transmembrane region" description="Helical" evidence="1">
    <location>
        <begin position="491"/>
        <end position="513"/>
    </location>
</feature>
<dbReference type="InterPro" id="IPR013783">
    <property type="entry name" value="Ig-like_fold"/>
</dbReference>
<dbReference type="AlphaFoldDB" id="A0A1F6DDB5"/>
<organism evidence="3 4">
    <name type="scientific">Candidatus Kaiserbacteria bacterium RIFCSPHIGHO2_02_FULL_50_50</name>
    <dbReference type="NCBI Taxonomy" id="1798492"/>
    <lineage>
        <taxon>Bacteria</taxon>
        <taxon>Candidatus Kaiseribacteriota</taxon>
    </lineage>
</organism>
<protein>
    <recommendedName>
        <fullName evidence="5">Ig-like domain-containing protein</fullName>
    </recommendedName>
</protein>
<reference evidence="3 4" key="1">
    <citation type="journal article" date="2016" name="Nat. Commun.">
        <title>Thousands of microbial genomes shed light on interconnected biogeochemical processes in an aquifer system.</title>
        <authorList>
            <person name="Anantharaman K."/>
            <person name="Brown C.T."/>
            <person name="Hug L.A."/>
            <person name="Sharon I."/>
            <person name="Castelle C.J."/>
            <person name="Probst A.J."/>
            <person name="Thomas B.C."/>
            <person name="Singh A."/>
            <person name="Wilkins M.J."/>
            <person name="Karaoz U."/>
            <person name="Brodie E.L."/>
            <person name="Williams K.H."/>
            <person name="Hubbard S.S."/>
            <person name="Banfield J.F."/>
        </authorList>
    </citation>
    <scope>NUCLEOTIDE SEQUENCE [LARGE SCALE GENOMIC DNA]</scope>
</reference>
<feature type="chain" id="PRO_5009523777" description="Ig-like domain-containing protein" evidence="2">
    <location>
        <begin position="25"/>
        <end position="998"/>
    </location>
</feature>
<dbReference type="Proteomes" id="UP000178794">
    <property type="component" value="Unassembled WGS sequence"/>
</dbReference>
<evidence type="ECO:0008006" key="5">
    <source>
        <dbReference type="Google" id="ProtNLM"/>
    </source>
</evidence>
<feature type="signal peptide" evidence="2">
    <location>
        <begin position="1"/>
        <end position="24"/>
    </location>
</feature>
<name>A0A1F6DDB5_9BACT</name>
<sequence>MNVLRNILALTLMLSATLGTSAFAANAESIDPRFPNDHVIDVSSDEAVANLTPEEIAAIEEEFGPLAPVAANAGPACFDYYRFNSVQVIAGAEQQDLVPGIPLALVGSIVNENAYPLSDVQVYAKVFKLDSARTEANVLANGNPVVDFVQVADDVTLPANGELPFSYSYKLPHAMEAGKYRIAFFVTVAERYNMLGLTFTDDVIGNVTDFSVTAATSPVPAFDKDSVTLNGTPYNFASFPPIFEKDEQVVMTAKLVNPLAEEVSVTLTHKLYSWDALREETVRDSVTEVVKLKPREVRTVSYTATAADSTSYLMTTATYKDAKSIIAPRFGRSGLEDMRINFPGITSYPLQAGVENTLFSCVHAIDTTVKDATLTLTLTSPEGAVLHTYTYSGAVTGAMMAAADKFTPTANYTDFDLTATLTKNGTVVESVTIPYRCAVLDASLCPEPEAPAPVVEIPLNTMIIIGLIVLALVLGLLLIWGLRRKSAPTTLMCLIGVVGIGVLSLHVSSGLALEVHTSQHAFTTNYLAQSSTHKSVITQSAPVAVNRVFGNAYLVNVVSANAIYRATVSQPEGTVIQNSAIAVGHPRTNEETSWYQTGSRGDTPYGCWSDMRWGRWNCTNELIFSQPTLGRRQFGNVFNVPSVTVQGTGSISCSGNNCTASGLGAGTIRLDYAQNVSTASLYLPKSDRKFIVAYIPLPAKTIVFNYNVVTPNQPPTTPVVTSSQCGASIVEGTSVNLSMRATDPNNDQLRYQIAWLGGGVVNENVPASGYVPSGTEGKASRVFDTAGTYPIQTRAQDNRGGVSAWSNCTVTVTAAPVAPTPSASVPPTVTLTASVDNDSFTEANRTIDVGDVVRLQWDGEDADTCTSSDFTTGGAVDGIDPNVVEPTLGTSKVYTVTCTRGSETASDTLTITARGNAPTLTPNDLVVKAGGRTVIAYDLKGNTECTFSSADTAFSGLSVTQNGTKQTGALSSATRYILTCEGGIATAIINVTGTIIEQ</sequence>
<comment type="caution">
    <text evidence="3">The sequence shown here is derived from an EMBL/GenBank/DDBJ whole genome shotgun (WGS) entry which is preliminary data.</text>
</comment>